<proteinExistence type="predicted"/>
<dbReference type="InterPro" id="IPR000156">
    <property type="entry name" value="Ran_bind_dom"/>
</dbReference>
<feature type="compositionally biased region" description="Basic and acidic residues" evidence="1">
    <location>
        <begin position="17"/>
        <end position="26"/>
    </location>
</feature>
<protein>
    <recommendedName>
        <fullName evidence="2">RanBD1 domain-containing protein</fullName>
    </recommendedName>
</protein>
<gene>
    <name evidence="3" type="ORF">O3P69_000343</name>
</gene>
<dbReference type="AlphaFoldDB" id="A0AAW0V032"/>
<dbReference type="PROSITE" id="PS50196">
    <property type="entry name" value="RANBD1"/>
    <property type="match status" value="1"/>
</dbReference>
<feature type="region of interest" description="Disordered" evidence="1">
    <location>
        <begin position="1"/>
        <end position="26"/>
    </location>
</feature>
<comment type="caution">
    <text evidence="3">The sequence shown here is derived from an EMBL/GenBank/DDBJ whole genome shotgun (WGS) entry which is preliminary data.</text>
</comment>
<feature type="domain" description="RanBD1" evidence="2">
    <location>
        <begin position="28"/>
        <end position="97"/>
    </location>
</feature>
<name>A0AAW0V032_SCYPA</name>
<dbReference type="Proteomes" id="UP001487740">
    <property type="component" value="Unassembled WGS sequence"/>
</dbReference>
<dbReference type="EMBL" id="JARAKH010000005">
    <property type="protein sequence ID" value="KAK8404205.1"/>
    <property type="molecule type" value="Genomic_DNA"/>
</dbReference>
<accession>A0AAW0V032</accession>
<evidence type="ECO:0000259" key="2">
    <source>
        <dbReference type="PROSITE" id="PS50196"/>
    </source>
</evidence>
<keyword evidence="4" id="KW-1185">Reference proteome</keyword>
<evidence type="ECO:0000313" key="3">
    <source>
        <dbReference type="EMBL" id="KAK8404205.1"/>
    </source>
</evidence>
<evidence type="ECO:0000313" key="4">
    <source>
        <dbReference type="Proteomes" id="UP001487740"/>
    </source>
</evidence>
<organism evidence="3 4">
    <name type="scientific">Scylla paramamosain</name>
    <name type="common">Mud crab</name>
    <dbReference type="NCBI Taxonomy" id="85552"/>
    <lineage>
        <taxon>Eukaryota</taxon>
        <taxon>Metazoa</taxon>
        <taxon>Ecdysozoa</taxon>
        <taxon>Arthropoda</taxon>
        <taxon>Crustacea</taxon>
        <taxon>Multicrustacea</taxon>
        <taxon>Malacostraca</taxon>
        <taxon>Eumalacostraca</taxon>
        <taxon>Eucarida</taxon>
        <taxon>Decapoda</taxon>
        <taxon>Pleocyemata</taxon>
        <taxon>Brachyura</taxon>
        <taxon>Eubrachyura</taxon>
        <taxon>Portunoidea</taxon>
        <taxon>Portunidae</taxon>
        <taxon>Portuninae</taxon>
        <taxon>Scylla</taxon>
    </lineage>
</organism>
<reference evidence="3 4" key="1">
    <citation type="submission" date="2023-03" db="EMBL/GenBank/DDBJ databases">
        <title>High-quality genome of Scylla paramamosain provides insights in environmental adaptation.</title>
        <authorList>
            <person name="Zhang L."/>
        </authorList>
    </citation>
    <scope>NUCLEOTIDE SEQUENCE [LARGE SCALE GENOMIC DNA]</scope>
    <source>
        <strain evidence="3">LZ_2023a</strain>
        <tissue evidence="3">Muscle</tissue>
    </source>
</reference>
<evidence type="ECO:0000256" key="1">
    <source>
        <dbReference type="SAM" id="MobiDB-lite"/>
    </source>
</evidence>
<sequence length="186" mass="20458">MAYEKTDPDDSVVSEGCGRRRGGEHDPYFESVVTSREVFVVSDDDQEEEMMTEFLGGASCFITTPLSRPPEWKERSTGDIKILRNKQKAAVCPSQSKDLAAVSGGPNTSGPTWATVGNRRVTKGRWMQQASIRSSCGGSWALTSNKVQELLCRFLMGDMLPAKLMEFPTHQLASIEVPEPPKTLSV</sequence>